<keyword evidence="1" id="KW-0472">Membrane</keyword>
<gene>
    <name evidence="2" type="ORF">IQ241_07595</name>
</gene>
<dbReference type="AlphaFoldDB" id="A0A8J7AMP8"/>
<keyword evidence="3" id="KW-1185">Reference proteome</keyword>
<dbReference type="Pfam" id="PF09988">
    <property type="entry name" value="DUF2227"/>
    <property type="match status" value="1"/>
</dbReference>
<feature type="transmembrane region" description="Helical" evidence="1">
    <location>
        <begin position="85"/>
        <end position="107"/>
    </location>
</feature>
<dbReference type="Proteomes" id="UP000636505">
    <property type="component" value="Unassembled WGS sequence"/>
</dbReference>
<dbReference type="RefSeq" id="WP_193905822.1">
    <property type="nucleotide sequence ID" value="NZ_JADEXG010000013.1"/>
</dbReference>
<evidence type="ECO:0000313" key="2">
    <source>
        <dbReference type="EMBL" id="MBE9077161.1"/>
    </source>
</evidence>
<dbReference type="PANTHER" id="PTHR39085">
    <property type="entry name" value="SLL0924 PROTEIN"/>
    <property type="match status" value="1"/>
</dbReference>
<comment type="caution">
    <text evidence="2">The sequence shown here is derived from an EMBL/GenBank/DDBJ whole genome shotgun (WGS) entry which is preliminary data.</text>
</comment>
<keyword evidence="1" id="KW-1133">Transmembrane helix</keyword>
<evidence type="ECO:0000313" key="3">
    <source>
        <dbReference type="Proteomes" id="UP000636505"/>
    </source>
</evidence>
<keyword evidence="1" id="KW-0812">Transmembrane</keyword>
<proteinExistence type="predicted"/>
<protein>
    <submittedName>
        <fullName evidence="2">Metal-binding protein</fullName>
    </submittedName>
</protein>
<organism evidence="2 3">
    <name type="scientific">Vasconcelosia minhoensis LEGE 07310</name>
    <dbReference type="NCBI Taxonomy" id="915328"/>
    <lineage>
        <taxon>Bacteria</taxon>
        <taxon>Bacillati</taxon>
        <taxon>Cyanobacteriota</taxon>
        <taxon>Cyanophyceae</taxon>
        <taxon>Nodosilineales</taxon>
        <taxon>Cymatolegaceae</taxon>
        <taxon>Vasconcelosia</taxon>
        <taxon>Vasconcelosia minhoensis</taxon>
    </lineage>
</organism>
<dbReference type="InterPro" id="IPR019250">
    <property type="entry name" value="DUF2227_metal-bd"/>
</dbReference>
<feature type="transmembrane region" description="Helical" evidence="1">
    <location>
        <begin position="138"/>
        <end position="159"/>
    </location>
</feature>
<evidence type="ECO:0000256" key="1">
    <source>
        <dbReference type="SAM" id="Phobius"/>
    </source>
</evidence>
<name>A0A8J7AMP8_9CYAN</name>
<dbReference type="EMBL" id="JADEXG010000013">
    <property type="protein sequence ID" value="MBE9077161.1"/>
    <property type="molecule type" value="Genomic_DNA"/>
</dbReference>
<dbReference type="PANTHER" id="PTHR39085:SF1">
    <property type="entry name" value="SLL0924 PROTEIN"/>
    <property type="match status" value="1"/>
</dbReference>
<sequence length="171" mass="19534">MPSGRTHDRITLWGLPLVSGLTFRLTRSLPLTLITSLGYLVGGLMLGPDLDIHSIQYKRWGVFRWIWLPYQGSLKHRSRLSHGPIIGTLIRVTYLSVWLAIFGLLLVELVNGPGNGQLTWADLRHGVSRNAAQYRWEWVALLAGLELGALLHSVSDWLVSRHKRRRKNRKR</sequence>
<reference evidence="2" key="1">
    <citation type="submission" date="2020-10" db="EMBL/GenBank/DDBJ databases">
        <authorList>
            <person name="Castelo-Branco R."/>
            <person name="Eusebio N."/>
            <person name="Adriana R."/>
            <person name="Vieira A."/>
            <person name="Brugerolle De Fraissinette N."/>
            <person name="Rezende De Castro R."/>
            <person name="Schneider M.P."/>
            <person name="Vasconcelos V."/>
            <person name="Leao P.N."/>
        </authorList>
    </citation>
    <scope>NUCLEOTIDE SEQUENCE</scope>
    <source>
        <strain evidence="2">LEGE 07310</strain>
    </source>
</reference>
<accession>A0A8J7AMP8</accession>